<keyword evidence="1" id="KW-0472">Membrane</keyword>
<name>A0ABR8KPX2_9SPHN</name>
<dbReference type="Pfam" id="PF00563">
    <property type="entry name" value="EAL"/>
    <property type="match status" value="1"/>
</dbReference>
<dbReference type="NCBIfam" id="TIGR00254">
    <property type="entry name" value="GGDEF"/>
    <property type="match status" value="1"/>
</dbReference>
<dbReference type="PROSITE" id="PS50883">
    <property type="entry name" value="EAL"/>
    <property type="match status" value="1"/>
</dbReference>
<reference evidence="4 5" key="1">
    <citation type="submission" date="2020-09" db="EMBL/GenBank/DDBJ databases">
        <authorList>
            <person name="Yoon J.-W."/>
        </authorList>
    </citation>
    <scope>NUCLEOTIDE SEQUENCE [LARGE SCALE GENOMIC DNA]</scope>
    <source>
        <strain evidence="4 5">KMU-140</strain>
    </source>
</reference>
<evidence type="ECO:0000256" key="1">
    <source>
        <dbReference type="SAM" id="Phobius"/>
    </source>
</evidence>
<dbReference type="SMART" id="SM00052">
    <property type="entry name" value="EAL"/>
    <property type="match status" value="1"/>
</dbReference>
<evidence type="ECO:0000313" key="4">
    <source>
        <dbReference type="EMBL" id="MBD2842781.1"/>
    </source>
</evidence>
<dbReference type="SUPFAM" id="SSF141868">
    <property type="entry name" value="EAL domain-like"/>
    <property type="match status" value="1"/>
</dbReference>
<gene>
    <name evidence="4" type="ORF">IB285_10975</name>
</gene>
<dbReference type="EMBL" id="JACXLC010000001">
    <property type="protein sequence ID" value="MBD2842781.1"/>
    <property type="molecule type" value="Genomic_DNA"/>
</dbReference>
<feature type="domain" description="EAL" evidence="2">
    <location>
        <begin position="249"/>
        <end position="498"/>
    </location>
</feature>
<comment type="caution">
    <text evidence="4">The sequence shown here is derived from an EMBL/GenBank/DDBJ whole genome shotgun (WGS) entry which is preliminary data.</text>
</comment>
<dbReference type="Proteomes" id="UP000635384">
    <property type="component" value="Unassembled WGS sequence"/>
</dbReference>
<dbReference type="InterPro" id="IPR043128">
    <property type="entry name" value="Rev_trsase/Diguanyl_cyclase"/>
</dbReference>
<dbReference type="InterPro" id="IPR035919">
    <property type="entry name" value="EAL_sf"/>
</dbReference>
<proteinExistence type="predicted"/>
<dbReference type="Pfam" id="PF00990">
    <property type="entry name" value="GGDEF"/>
    <property type="match status" value="1"/>
</dbReference>
<dbReference type="PANTHER" id="PTHR44757:SF2">
    <property type="entry name" value="BIOFILM ARCHITECTURE MAINTENANCE PROTEIN MBAA"/>
    <property type="match status" value="1"/>
</dbReference>
<feature type="domain" description="GGDEF" evidence="3">
    <location>
        <begin position="106"/>
        <end position="240"/>
    </location>
</feature>
<sequence length="514" mass="55909">MSLPIEAKKLNLSPTGLVLAPLVILTGVFGLIGIGVFASEQFKLLAPATLLIIGLSIYAATVLFLSRSGLANVRELERVMTKDSLTSLPNRRALHSDIEAMSEVHDEIAIALIDLDAFKQVNDHYGHAVGDQLIQKCATLLKEICAGEASCYRLGGDEFAAVMAGDAAGTLLEGLCRSLLETLATAIEVDKREIVVGASIGLARSTAAARLSSSEMLRRSDVAMYMSKRGGKMRCTWFNETFDQRREAVRELEDDLRSAISNDEFAIAYQPLVDAKEGRIVAVEALLRWNRTTGSPLGPNIFIPVAEQSGIINPIGLWVLRRAMCDAMRWGEITLSVNISAAQLRNPEFPIKLGEILEETGFPAEQLELEVTETCLVLDPVVAERSLNVIRSFGVRISLDDFGTGYASIGFLRQFRFEKLKLDRTLVVQAGEDDGSRAMMLSSIAVARALGMDVTAEGVETDEQADLVRTAGCDQIQGWLFYKAMPAEEIDKLIAAQDAQAKLLGESNRGEQAA</sequence>
<keyword evidence="5" id="KW-1185">Reference proteome</keyword>
<dbReference type="Gene3D" id="3.30.70.270">
    <property type="match status" value="1"/>
</dbReference>
<organism evidence="4 5">
    <name type="scientific">Erythrobacter rubeus</name>
    <dbReference type="NCBI Taxonomy" id="2760803"/>
    <lineage>
        <taxon>Bacteria</taxon>
        <taxon>Pseudomonadati</taxon>
        <taxon>Pseudomonadota</taxon>
        <taxon>Alphaproteobacteria</taxon>
        <taxon>Sphingomonadales</taxon>
        <taxon>Erythrobacteraceae</taxon>
        <taxon>Erythrobacter/Porphyrobacter group</taxon>
        <taxon>Erythrobacter</taxon>
    </lineage>
</organism>
<dbReference type="Gene3D" id="3.20.20.450">
    <property type="entry name" value="EAL domain"/>
    <property type="match status" value="1"/>
</dbReference>
<dbReference type="CDD" id="cd01948">
    <property type="entry name" value="EAL"/>
    <property type="match status" value="1"/>
</dbReference>
<protein>
    <submittedName>
        <fullName evidence="4">Bifunctional diguanylate cyclase/phosphodiesterase</fullName>
    </submittedName>
</protein>
<dbReference type="CDD" id="cd01949">
    <property type="entry name" value="GGDEF"/>
    <property type="match status" value="1"/>
</dbReference>
<feature type="transmembrane region" description="Helical" evidence="1">
    <location>
        <begin position="12"/>
        <end position="38"/>
    </location>
</feature>
<evidence type="ECO:0000259" key="3">
    <source>
        <dbReference type="PROSITE" id="PS50887"/>
    </source>
</evidence>
<evidence type="ECO:0000259" key="2">
    <source>
        <dbReference type="PROSITE" id="PS50883"/>
    </source>
</evidence>
<feature type="transmembrane region" description="Helical" evidence="1">
    <location>
        <begin position="44"/>
        <end position="65"/>
    </location>
</feature>
<dbReference type="SMART" id="SM00267">
    <property type="entry name" value="GGDEF"/>
    <property type="match status" value="1"/>
</dbReference>
<dbReference type="PANTHER" id="PTHR44757">
    <property type="entry name" value="DIGUANYLATE CYCLASE DGCP"/>
    <property type="match status" value="1"/>
</dbReference>
<dbReference type="SUPFAM" id="SSF55073">
    <property type="entry name" value="Nucleotide cyclase"/>
    <property type="match status" value="1"/>
</dbReference>
<dbReference type="InterPro" id="IPR000160">
    <property type="entry name" value="GGDEF_dom"/>
</dbReference>
<dbReference type="RefSeq" id="WP_190788217.1">
    <property type="nucleotide sequence ID" value="NZ_JACXLC010000001.1"/>
</dbReference>
<dbReference type="InterPro" id="IPR001633">
    <property type="entry name" value="EAL_dom"/>
</dbReference>
<dbReference type="PROSITE" id="PS50887">
    <property type="entry name" value="GGDEF"/>
    <property type="match status" value="1"/>
</dbReference>
<evidence type="ECO:0000313" key="5">
    <source>
        <dbReference type="Proteomes" id="UP000635384"/>
    </source>
</evidence>
<keyword evidence="1" id="KW-0812">Transmembrane</keyword>
<dbReference type="InterPro" id="IPR052155">
    <property type="entry name" value="Biofilm_reg_signaling"/>
</dbReference>
<dbReference type="InterPro" id="IPR029787">
    <property type="entry name" value="Nucleotide_cyclase"/>
</dbReference>
<keyword evidence="1" id="KW-1133">Transmembrane helix</keyword>
<accession>A0ABR8KPX2</accession>